<evidence type="ECO:0000313" key="1">
    <source>
        <dbReference type="EMBL" id="PIO41859.1"/>
    </source>
</evidence>
<gene>
    <name evidence="1" type="ORF">B5P45_22535</name>
</gene>
<evidence type="ECO:0000313" key="2">
    <source>
        <dbReference type="Proteomes" id="UP000232163"/>
    </source>
</evidence>
<sequence>MKDRSNPIVALLNDQSAVIKQLHIDYAVERTVLSAVLMMIAVRGLIHDIDFEIIPNLEQTTHSKSFATLFANRLAAVRSEVTTFAR</sequence>
<comment type="caution">
    <text evidence="1">The sequence shown here is derived from an EMBL/GenBank/DDBJ whole genome shotgun (WGS) entry which is preliminary data.</text>
</comment>
<dbReference type="EMBL" id="MZMT01000053">
    <property type="protein sequence ID" value="PIO41859.1"/>
    <property type="molecule type" value="Genomic_DNA"/>
</dbReference>
<dbReference type="Proteomes" id="UP000232163">
    <property type="component" value="Unassembled WGS sequence"/>
</dbReference>
<name>A0A2N9VQU1_9HYPH</name>
<protein>
    <submittedName>
        <fullName evidence="1">Uncharacterized protein</fullName>
    </submittedName>
</protein>
<reference evidence="2" key="1">
    <citation type="journal article" date="2017" name="Int J Environ Stud">
        <title>Does the Miocene-Pliocene relict legume Oxytropis triphylla form nitrogen-fixing nodules with a combination of bacterial strains?</title>
        <authorList>
            <person name="Safronova V."/>
            <person name="Belimov A."/>
            <person name="Sazanova A."/>
            <person name="Kuznetsova I."/>
            <person name="Popova J."/>
            <person name="Andronov E."/>
            <person name="Verkhozina A."/>
            <person name="Tikhonovich I."/>
        </authorList>
    </citation>
    <scope>NUCLEOTIDE SEQUENCE [LARGE SCALE GENOMIC DNA]</scope>
    <source>
        <strain evidence="2">Tri-38</strain>
    </source>
</reference>
<dbReference type="KEGG" id="pht:BLM14_12095"/>
<keyword evidence="2" id="KW-1185">Reference proteome</keyword>
<accession>A0A2N9VQU1</accession>
<dbReference type="AlphaFoldDB" id="A0A2N9VQU1"/>
<proteinExistence type="predicted"/>
<organism evidence="1 2">
    <name type="scientific">Phyllobacterium zundukense</name>
    <dbReference type="NCBI Taxonomy" id="1867719"/>
    <lineage>
        <taxon>Bacteria</taxon>
        <taxon>Pseudomonadati</taxon>
        <taxon>Pseudomonadota</taxon>
        <taxon>Alphaproteobacteria</taxon>
        <taxon>Hyphomicrobiales</taxon>
        <taxon>Phyllobacteriaceae</taxon>
        <taxon>Phyllobacterium</taxon>
    </lineage>
</organism>
<dbReference type="RefSeq" id="WP_099999619.1">
    <property type="nucleotide sequence ID" value="NZ_CP017940.1"/>
</dbReference>